<protein>
    <submittedName>
        <fullName evidence="1">Uncharacterized protein</fullName>
    </submittedName>
</protein>
<reference evidence="1" key="2">
    <citation type="submission" date="2022-08" db="UniProtKB">
        <authorList>
            <consortium name="EnsemblMetazoa"/>
        </authorList>
    </citation>
    <scope>IDENTIFICATION</scope>
    <source>
        <strain evidence="1">STECLA/ALBI9_A</strain>
    </source>
</reference>
<dbReference type="VEuPathDB" id="VectorBase:AALB014978"/>
<dbReference type="AlphaFoldDB" id="A0A182FZG3"/>
<proteinExistence type="predicted"/>
<evidence type="ECO:0000313" key="1">
    <source>
        <dbReference type="EnsemblMetazoa" id="AALB014978-PA"/>
    </source>
</evidence>
<evidence type="ECO:0000313" key="2">
    <source>
        <dbReference type="Proteomes" id="UP000069272"/>
    </source>
</evidence>
<accession>A0A182FZG3</accession>
<organism evidence="1 2">
    <name type="scientific">Anopheles albimanus</name>
    <name type="common">New world malaria mosquito</name>
    <dbReference type="NCBI Taxonomy" id="7167"/>
    <lineage>
        <taxon>Eukaryota</taxon>
        <taxon>Metazoa</taxon>
        <taxon>Ecdysozoa</taxon>
        <taxon>Arthropoda</taxon>
        <taxon>Hexapoda</taxon>
        <taxon>Insecta</taxon>
        <taxon>Pterygota</taxon>
        <taxon>Neoptera</taxon>
        <taxon>Endopterygota</taxon>
        <taxon>Diptera</taxon>
        <taxon>Nematocera</taxon>
        <taxon>Culicoidea</taxon>
        <taxon>Culicidae</taxon>
        <taxon>Anophelinae</taxon>
        <taxon>Anopheles</taxon>
    </lineage>
</organism>
<reference evidence="1 2" key="1">
    <citation type="journal article" date="2017" name="G3 (Bethesda)">
        <title>The Physical Genome Mapping of Anopheles albimanus Corrected Scaffold Misassemblies and Identified Interarm Rearrangements in Genus Anopheles.</title>
        <authorList>
            <person name="Artemov G.N."/>
            <person name="Peery A.N."/>
            <person name="Jiang X."/>
            <person name="Tu Z."/>
            <person name="Stegniy V.N."/>
            <person name="Sharakhova M.V."/>
            <person name="Sharakhov I.V."/>
        </authorList>
    </citation>
    <scope>NUCLEOTIDE SEQUENCE [LARGE SCALE GENOMIC DNA]</scope>
    <source>
        <strain evidence="1 2">ALBI9_A</strain>
    </source>
</reference>
<name>A0A182FZG3_ANOAL</name>
<keyword evidence="2" id="KW-1185">Reference proteome</keyword>
<sequence length="35" mass="3974">MNNSDASQANTTIVAQHLLAMDRQFLIANMFTIYE</sequence>
<dbReference type="Proteomes" id="UP000069272">
    <property type="component" value="Chromosome 3R"/>
</dbReference>
<dbReference type="EnsemblMetazoa" id="AALB014978-RA">
    <property type="protein sequence ID" value="AALB014978-PA"/>
    <property type="gene ID" value="AALB014978"/>
</dbReference>